<dbReference type="InterPro" id="IPR058548">
    <property type="entry name" value="MlaB-like_STAS"/>
</dbReference>
<proteinExistence type="predicted"/>
<dbReference type="SUPFAM" id="SSF52091">
    <property type="entry name" value="SpoIIaa-like"/>
    <property type="match status" value="1"/>
</dbReference>
<organism evidence="2 3">
    <name type="scientific">Nonomuraea recticatena</name>
    <dbReference type="NCBI Taxonomy" id="46178"/>
    <lineage>
        <taxon>Bacteria</taxon>
        <taxon>Bacillati</taxon>
        <taxon>Actinomycetota</taxon>
        <taxon>Actinomycetes</taxon>
        <taxon>Streptosporangiales</taxon>
        <taxon>Streptosporangiaceae</taxon>
        <taxon>Nonomuraea</taxon>
    </lineage>
</organism>
<dbReference type="Proteomes" id="UP001501666">
    <property type="component" value="Unassembled WGS sequence"/>
</dbReference>
<dbReference type="PROSITE" id="PS50801">
    <property type="entry name" value="STAS"/>
    <property type="match status" value="1"/>
</dbReference>
<sequence length="127" mass="13748">MNLSVKLTAVERDTAVVTLDGELDVSNLALLDAVLLPLPGRGVRNLVVDAARLRFCDVCGWRTLESTDDILAASGGSLAIASPPPELRRLAEMMRELSSPADLPIKMYDSVDHALEETSGDLSRPYR</sequence>
<accession>A0ABP6FVM5</accession>
<dbReference type="Gene3D" id="3.30.750.24">
    <property type="entry name" value="STAS domain"/>
    <property type="match status" value="1"/>
</dbReference>
<protein>
    <recommendedName>
        <fullName evidence="1">STAS domain-containing protein</fullName>
    </recommendedName>
</protein>
<dbReference type="InterPro" id="IPR036513">
    <property type="entry name" value="STAS_dom_sf"/>
</dbReference>
<evidence type="ECO:0000313" key="2">
    <source>
        <dbReference type="EMBL" id="GAA2701653.1"/>
    </source>
</evidence>
<dbReference type="Pfam" id="PF13466">
    <property type="entry name" value="STAS_2"/>
    <property type="match status" value="1"/>
</dbReference>
<name>A0ABP6FVM5_9ACTN</name>
<evidence type="ECO:0000259" key="1">
    <source>
        <dbReference type="PROSITE" id="PS50801"/>
    </source>
</evidence>
<reference evidence="3" key="1">
    <citation type="journal article" date="2019" name="Int. J. Syst. Evol. Microbiol.">
        <title>The Global Catalogue of Microorganisms (GCM) 10K type strain sequencing project: providing services to taxonomists for standard genome sequencing and annotation.</title>
        <authorList>
            <consortium name="The Broad Institute Genomics Platform"/>
            <consortium name="The Broad Institute Genome Sequencing Center for Infectious Disease"/>
            <person name="Wu L."/>
            <person name="Ma J."/>
        </authorList>
    </citation>
    <scope>NUCLEOTIDE SEQUENCE [LARGE SCALE GENOMIC DNA]</scope>
    <source>
        <strain evidence="3">JCM 6835</strain>
    </source>
</reference>
<evidence type="ECO:0000313" key="3">
    <source>
        <dbReference type="Proteomes" id="UP001501666"/>
    </source>
</evidence>
<dbReference type="CDD" id="cd07043">
    <property type="entry name" value="STAS_anti-anti-sigma_factors"/>
    <property type="match status" value="1"/>
</dbReference>
<keyword evidence="3" id="KW-1185">Reference proteome</keyword>
<dbReference type="EMBL" id="BAAATE010000070">
    <property type="protein sequence ID" value="GAA2701653.1"/>
    <property type="molecule type" value="Genomic_DNA"/>
</dbReference>
<comment type="caution">
    <text evidence="2">The sequence shown here is derived from an EMBL/GenBank/DDBJ whole genome shotgun (WGS) entry which is preliminary data.</text>
</comment>
<dbReference type="InterPro" id="IPR002645">
    <property type="entry name" value="STAS_dom"/>
</dbReference>
<feature type="domain" description="STAS" evidence="1">
    <location>
        <begin position="13"/>
        <end position="118"/>
    </location>
</feature>
<gene>
    <name evidence="2" type="ORF">GCM10010412_099500</name>
</gene>